<sequence>MAHKNTTSVAYSVTRKTYYTPLSSESVISNLYTSIGPSSYWKWPSIAENITLYNESSKEEFIKEVEAAIRPEGFMNFGTMIEGATVFNVDSDSHLGLKLMMLDNTLIAITMLPQSRRSLNAELFVPVEMLVRELPGKEGTEILWQFPSTMIAWVDDGNQGLLAAAKVLDKKLKGLVDVIGEYCK</sequence>
<evidence type="ECO:0000313" key="1">
    <source>
        <dbReference type="EMBL" id="QSZ36234.1"/>
    </source>
</evidence>
<dbReference type="Proteomes" id="UP000672032">
    <property type="component" value="Chromosome 6"/>
</dbReference>
<evidence type="ECO:0000313" key="2">
    <source>
        <dbReference type="Proteomes" id="UP000672032"/>
    </source>
</evidence>
<evidence type="ECO:0008006" key="3">
    <source>
        <dbReference type="Google" id="ProtNLM"/>
    </source>
</evidence>
<dbReference type="SUPFAM" id="SSF103247">
    <property type="entry name" value="TT1751-like"/>
    <property type="match status" value="1"/>
</dbReference>
<organism evidence="1 2">
    <name type="scientific">Monilinia vaccinii-corymbosi</name>
    <dbReference type="NCBI Taxonomy" id="61207"/>
    <lineage>
        <taxon>Eukaryota</taxon>
        <taxon>Fungi</taxon>
        <taxon>Dikarya</taxon>
        <taxon>Ascomycota</taxon>
        <taxon>Pezizomycotina</taxon>
        <taxon>Leotiomycetes</taxon>
        <taxon>Helotiales</taxon>
        <taxon>Sclerotiniaceae</taxon>
        <taxon>Monilinia</taxon>
    </lineage>
</organism>
<gene>
    <name evidence="1" type="ORF">DSL72_007360</name>
</gene>
<dbReference type="AlphaFoldDB" id="A0A8A3PMT6"/>
<proteinExistence type="predicted"/>
<protein>
    <recommendedName>
        <fullName evidence="3">DUF302 domain-containing protein</fullName>
    </recommendedName>
</protein>
<dbReference type="InterPro" id="IPR035923">
    <property type="entry name" value="TT1751-like_sf"/>
</dbReference>
<dbReference type="EMBL" id="CP063410">
    <property type="protein sequence ID" value="QSZ36234.1"/>
    <property type="molecule type" value="Genomic_DNA"/>
</dbReference>
<dbReference type="OrthoDB" id="5190258at2759"/>
<keyword evidence="2" id="KW-1185">Reference proteome</keyword>
<name>A0A8A3PMT6_9HELO</name>
<accession>A0A8A3PMT6</accession>
<reference evidence="1" key="1">
    <citation type="submission" date="2020-10" db="EMBL/GenBank/DDBJ databases">
        <title>Genome Sequence of Monilinia vaccinii-corymbosi Sheds Light on Mummy Berry Disease Infection of Blueberry and Mating Type.</title>
        <authorList>
            <person name="Yow A.G."/>
            <person name="Zhang Y."/>
            <person name="Bansal K."/>
            <person name="Eacker S.M."/>
            <person name="Sullivan S."/>
            <person name="Liachko I."/>
            <person name="Cubeta M.A."/>
            <person name="Rollins J.A."/>
            <person name="Ashrafi H."/>
        </authorList>
    </citation>
    <scope>NUCLEOTIDE SEQUENCE</scope>
    <source>
        <strain evidence="1">RL-1</strain>
    </source>
</reference>